<proteinExistence type="predicted"/>
<name>J3LIT9_ORYBR</name>
<dbReference type="Gramene" id="OB02G45560.1">
    <property type="protein sequence ID" value="OB02G45560.1"/>
    <property type="gene ID" value="OB02G45560"/>
</dbReference>
<protein>
    <submittedName>
        <fullName evidence="1">Uncharacterized protein</fullName>
    </submittedName>
</protein>
<sequence length="59" mass="6854">MIKVLLLEPCSCRCTCDHFRLVRVHVIISYFDRVFYGQIATLSIAWKSILFGCTKKCNI</sequence>
<evidence type="ECO:0000313" key="1">
    <source>
        <dbReference type="EnsemblPlants" id="OB02G45560.1"/>
    </source>
</evidence>
<evidence type="ECO:0000313" key="2">
    <source>
        <dbReference type="Proteomes" id="UP000006038"/>
    </source>
</evidence>
<organism evidence="1">
    <name type="scientific">Oryza brachyantha</name>
    <name type="common">malo sina</name>
    <dbReference type="NCBI Taxonomy" id="4533"/>
    <lineage>
        <taxon>Eukaryota</taxon>
        <taxon>Viridiplantae</taxon>
        <taxon>Streptophyta</taxon>
        <taxon>Embryophyta</taxon>
        <taxon>Tracheophyta</taxon>
        <taxon>Spermatophyta</taxon>
        <taxon>Magnoliopsida</taxon>
        <taxon>Liliopsida</taxon>
        <taxon>Poales</taxon>
        <taxon>Poaceae</taxon>
        <taxon>BOP clade</taxon>
        <taxon>Oryzoideae</taxon>
        <taxon>Oryzeae</taxon>
        <taxon>Oryzinae</taxon>
        <taxon>Oryza</taxon>
    </lineage>
</organism>
<keyword evidence="2" id="KW-1185">Reference proteome</keyword>
<dbReference type="EnsemblPlants" id="OB02G45560.1">
    <property type="protein sequence ID" value="OB02G45560.1"/>
    <property type="gene ID" value="OB02G45560"/>
</dbReference>
<accession>J3LIT9</accession>
<dbReference type="Proteomes" id="UP000006038">
    <property type="component" value="Unassembled WGS sequence"/>
</dbReference>
<dbReference type="HOGENOM" id="CLU_2964571_0_0_1"/>
<reference evidence="1" key="1">
    <citation type="submission" date="2013-04" db="UniProtKB">
        <authorList>
            <consortium name="EnsemblPlants"/>
        </authorList>
    </citation>
    <scope>IDENTIFICATION</scope>
</reference>
<dbReference type="AlphaFoldDB" id="J3LIT9"/>